<dbReference type="Pfam" id="PF01546">
    <property type="entry name" value="Peptidase_M20"/>
    <property type="match status" value="1"/>
</dbReference>
<dbReference type="InterPro" id="IPR002933">
    <property type="entry name" value="Peptidase_M20"/>
</dbReference>
<gene>
    <name evidence="6" type="ORF">ACFOKA_08255</name>
</gene>
<feature type="domain" description="Peptidase M20 dimerisation" evidence="5">
    <location>
        <begin position="218"/>
        <end position="335"/>
    </location>
</feature>
<evidence type="ECO:0000256" key="2">
    <source>
        <dbReference type="ARBA" id="ARBA00022723"/>
    </source>
</evidence>
<keyword evidence="3" id="KW-0378">Hydrolase</keyword>
<organism evidence="6 7">
    <name type="scientific">Kordiimonas pumila</name>
    <dbReference type="NCBI Taxonomy" id="2161677"/>
    <lineage>
        <taxon>Bacteria</taxon>
        <taxon>Pseudomonadati</taxon>
        <taxon>Pseudomonadota</taxon>
        <taxon>Alphaproteobacteria</taxon>
        <taxon>Kordiimonadales</taxon>
        <taxon>Kordiimonadaceae</taxon>
        <taxon>Kordiimonas</taxon>
    </lineage>
</organism>
<keyword evidence="7" id="KW-1185">Reference proteome</keyword>
<evidence type="ECO:0000313" key="7">
    <source>
        <dbReference type="Proteomes" id="UP001595444"/>
    </source>
</evidence>
<dbReference type="SUPFAM" id="SSF53187">
    <property type="entry name" value="Zn-dependent exopeptidases"/>
    <property type="match status" value="1"/>
</dbReference>
<comment type="cofactor">
    <cofactor evidence="1">
        <name>Zn(2+)</name>
        <dbReference type="ChEBI" id="CHEBI:29105"/>
    </cofactor>
</comment>
<keyword evidence="4" id="KW-0862">Zinc</keyword>
<evidence type="ECO:0000256" key="1">
    <source>
        <dbReference type="ARBA" id="ARBA00001947"/>
    </source>
</evidence>
<comment type="caution">
    <text evidence="6">The sequence shown here is derived from an EMBL/GenBank/DDBJ whole genome shotgun (WGS) entry which is preliminary data.</text>
</comment>
<sequence length="437" mass="47225">MYRIYVVFLIFSVFMTGGNVYGQEPLTATEAQITAWIDAHNDESINLLEASVNINSGSLNISGVKAVADQLEKELSAIGLDTEWIQLPADMKRAGHLFARTNGTRGKKIVLIGHLDTVFEPDDAFQHFERNGNWATGPGITDMKSGNIIILQALKALHAVGALKDTRIVVAFSGDEESPGTPVSVTRKALIDAGKWADVALGFEHAMRDEKGEWATVSRRGYTGWCLEVDGKQGHSSQIFTEEAGAGAIFETARILNDFYETVRGDAYLTFNAGTIAGGTEVTAGCDVAAGNFYGKPNVIPGRAVVRGEMRTVSEEQTIRTKAAMQAIVQQHLPVTNATITFDDGYPAMAPTERNLHLYERLSEINQSLGRGPMHILDPLRRGAADISFVAPYADSLAGMGGYGEGAHSPKESFDLSSLPVATKRAALMIYQLSRAN</sequence>
<protein>
    <submittedName>
        <fullName evidence="6">M20/M25/M40 family metallo-hydrolase</fullName>
    </submittedName>
</protein>
<evidence type="ECO:0000259" key="5">
    <source>
        <dbReference type="Pfam" id="PF07687"/>
    </source>
</evidence>
<dbReference type="Gene3D" id="3.40.630.10">
    <property type="entry name" value="Zn peptidases"/>
    <property type="match status" value="1"/>
</dbReference>
<dbReference type="Pfam" id="PF07687">
    <property type="entry name" value="M20_dimer"/>
    <property type="match status" value="1"/>
</dbReference>
<proteinExistence type="predicted"/>
<name>A0ABV7D4G4_9PROT</name>
<dbReference type="InterPro" id="IPR036264">
    <property type="entry name" value="Bact_exopeptidase_dim_dom"/>
</dbReference>
<dbReference type="PANTHER" id="PTHR43808:SF32">
    <property type="entry name" value="ARGE_DAPE-RELATED DEACYLASE"/>
    <property type="match status" value="1"/>
</dbReference>
<evidence type="ECO:0000256" key="3">
    <source>
        <dbReference type="ARBA" id="ARBA00022801"/>
    </source>
</evidence>
<dbReference type="InterPro" id="IPR001261">
    <property type="entry name" value="ArgE/DapE_CS"/>
</dbReference>
<dbReference type="InterPro" id="IPR011650">
    <property type="entry name" value="Peptidase_M20_dimer"/>
</dbReference>
<evidence type="ECO:0000256" key="4">
    <source>
        <dbReference type="ARBA" id="ARBA00022833"/>
    </source>
</evidence>
<dbReference type="Proteomes" id="UP001595444">
    <property type="component" value="Unassembled WGS sequence"/>
</dbReference>
<dbReference type="InterPro" id="IPR050072">
    <property type="entry name" value="Peptidase_M20A"/>
</dbReference>
<keyword evidence="2" id="KW-0479">Metal-binding</keyword>
<dbReference type="SUPFAM" id="SSF55031">
    <property type="entry name" value="Bacterial exopeptidase dimerisation domain"/>
    <property type="match status" value="1"/>
</dbReference>
<reference evidence="7" key="1">
    <citation type="journal article" date="2019" name="Int. J. Syst. Evol. Microbiol.">
        <title>The Global Catalogue of Microorganisms (GCM) 10K type strain sequencing project: providing services to taxonomists for standard genome sequencing and annotation.</title>
        <authorList>
            <consortium name="The Broad Institute Genomics Platform"/>
            <consortium name="The Broad Institute Genome Sequencing Center for Infectious Disease"/>
            <person name="Wu L."/>
            <person name="Ma J."/>
        </authorList>
    </citation>
    <scope>NUCLEOTIDE SEQUENCE [LARGE SCALE GENOMIC DNA]</scope>
    <source>
        <strain evidence="7">KCTC 62164</strain>
    </source>
</reference>
<dbReference type="EMBL" id="JBHRSL010000005">
    <property type="protein sequence ID" value="MFC3051894.1"/>
    <property type="molecule type" value="Genomic_DNA"/>
</dbReference>
<dbReference type="PANTHER" id="PTHR43808">
    <property type="entry name" value="ACETYLORNITHINE DEACETYLASE"/>
    <property type="match status" value="1"/>
</dbReference>
<evidence type="ECO:0000313" key="6">
    <source>
        <dbReference type="EMBL" id="MFC3051894.1"/>
    </source>
</evidence>
<dbReference type="RefSeq" id="WP_228073710.1">
    <property type="nucleotide sequence ID" value="NZ_CP061205.1"/>
</dbReference>
<accession>A0ABV7D4G4</accession>
<dbReference type="PROSITE" id="PS00759">
    <property type="entry name" value="ARGE_DAPE_CPG2_2"/>
    <property type="match status" value="1"/>
</dbReference>
<dbReference type="Gene3D" id="3.30.70.360">
    <property type="match status" value="1"/>
</dbReference>